<keyword evidence="1" id="KW-0238">DNA-binding</keyword>
<dbReference type="InterPro" id="IPR027417">
    <property type="entry name" value="P-loop_NTPase"/>
</dbReference>
<evidence type="ECO:0000256" key="1">
    <source>
        <dbReference type="ARBA" id="ARBA00023125"/>
    </source>
</evidence>
<dbReference type="SMART" id="SM00382">
    <property type="entry name" value="AAA"/>
    <property type="match status" value="1"/>
</dbReference>
<dbReference type="SUPFAM" id="SSF46785">
    <property type="entry name" value="Winged helix' DNA-binding domain"/>
    <property type="match status" value="1"/>
</dbReference>
<name>A3V8Z1_9RHOB</name>
<evidence type="ECO:0000313" key="4">
    <source>
        <dbReference type="Proteomes" id="UP000004507"/>
    </source>
</evidence>
<dbReference type="SUPFAM" id="SSF52540">
    <property type="entry name" value="P-loop containing nucleoside triphosphate hydrolases"/>
    <property type="match status" value="1"/>
</dbReference>
<dbReference type="HOGENOM" id="CLU_057293_0_0_5"/>
<dbReference type="STRING" id="314232.SKA53_00220"/>
<dbReference type="Gene3D" id="3.40.50.300">
    <property type="entry name" value="P-loop containing nucleotide triphosphate hydrolases"/>
    <property type="match status" value="1"/>
</dbReference>
<dbReference type="InterPro" id="IPR003593">
    <property type="entry name" value="AAA+_ATPase"/>
</dbReference>
<organism evidence="3 4">
    <name type="scientific">Yoonia vestfoldensis SKA53</name>
    <dbReference type="NCBI Taxonomy" id="314232"/>
    <lineage>
        <taxon>Bacteria</taxon>
        <taxon>Pseudomonadati</taxon>
        <taxon>Pseudomonadota</taxon>
        <taxon>Alphaproteobacteria</taxon>
        <taxon>Rhodobacterales</taxon>
        <taxon>Paracoccaceae</taxon>
        <taxon>Yoonia</taxon>
    </lineage>
</organism>
<dbReference type="Gene3D" id="1.10.10.10">
    <property type="entry name" value="Winged helix-like DNA-binding domain superfamily/Winged helix DNA-binding domain"/>
    <property type="match status" value="1"/>
</dbReference>
<accession>A3V8Z1</accession>
<dbReference type="RefSeq" id="WP_007204005.1">
    <property type="nucleotide sequence ID" value="NZ_CH672414.1"/>
</dbReference>
<dbReference type="InterPro" id="IPR036388">
    <property type="entry name" value="WH-like_DNA-bd_sf"/>
</dbReference>
<feature type="domain" description="AAA+ ATPase" evidence="2">
    <location>
        <begin position="53"/>
        <end position="236"/>
    </location>
</feature>
<sequence>MTENSQLQELLAQAMPNQAPPPRNLFPFVVSATELMKRDMPPKQMLLSTFMPRSSFGMVVAPRGIGKSWFSLALGVAISTGQGVFLGWKIHQQTRVLYVDGEMQTIDIRDRIKALSGGQELDSLDILPSEELYQEGRPVCLDDRTEQSQIEAMLNALEAEGRRPGLIILDNLSTLRRGVDENSNTETQSLVDFLVKLRHSTYAVLVVHHTNKAGKQRGASIIEVPMDYVIELKKPEGGAIFHQGANFELSFSKIRGRAPENANFVAVLDEDADGKLAFSVDHAAFEVSDDIMVLRVVAESQKIPTQRAIAAKVGCSAGKANKVIQKLAKDGMIEKDARGTRLTDYGRYALHEAFPDRYDPPPNPERFQIPF</sequence>
<proteinExistence type="predicted"/>
<dbReference type="Proteomes" id="UP000004507">
    <property type="component" value="Unassembled WGS sequence"/>
</dbReference>
<evidence type="ECO:0000259" key="2">
    <source>
        <dbReference type="SMART" id="SM00382"/>
    </source>
</evidence>
<dbReference type="OrthoDB" id="34187at2"/>
<comment type="caution">
    <text evidence="3">The sequence shown here is derived from an EMBL/GenBank/DDBJ whole genome shotgun (WGS) entry which is preliminary data.</text>
</comment>
<gene>
    <name evidence="3" type="ORF">SKA53_00220</name>
</gene>
<keyword evidence="4" id="KW-1185">Reference proteome</keyword>
<protein>
    <submittedName>
        <fullName evidence="3">RecA-family ATPase</fullName>
    </submittedName>
</protein>
<dbReference type="InterPro" id="IPR036390">
    <property type="entry name" value="WH_DNA-bd_sf"/>
</dbReference>
<dbReference type="Pfam" id="PF13481">
    <property type="entry name" value="AAA_25"/>
    <property type="match status" value="1"/>
</dbReference>
<dbReference type="EMBL" id="AAMS01000010">
    <property type="protein sequence ID" value="EAQ05354.1"/>
    <property type="molecule type" value="Genomic_DNA"/>
</dbReference>
<dbReference type="AlphaFoldDB" id="A3V8Z1"/>
<reference evidence="3 4" key="1">
    <citation type="submission" date="2006-01" db="EMBL/GenBank/DDBJ databases">
        <authorList>
            <person name="Hagstrom A."/>
            <person name="Ferriera S."/>
            <person name="Johnson J."/>
            <person name="Kravitz S."/>
            <person name="Halpern A."/>
            <person name="Remington K."/>
            <person name="Beeson K."/>
            <person name="Tran B."/>
            <person name="Rogers Y.-H."/>
            <person name="Friedman R."/>
            <person name="Venter J.C."/>
        </authorList>
    </citation>
    <scope>NUCLEOTIDE SEQUENCE [LARGE SCALE GENOMIC DNA]</scope>
    <source>
        <strain evidence="3 4">SKA53</strain>
    </source>
</reference>
<dbReference type="GO" id="GO:0003677">
    <property type="term" value="F:DNA binding"/>
    <property type="evidence" value="ECO:0007669"/>
    <property type="project" value="UniProtKB-KW"/>
</dbReference>
<evidence type="ECO:0000313" key="3">
    <source>
        <dbReference type="EMBL" id="EAQ05354.1"/>
    </source>
</evidence>
<dbReference type="eggNOG" id="COG3598">
    <property type="taxonomic scope" value="Bacteria"/>
</dbReference>